<evidence type="ECO:0000313" key="1">
    <source>
        <dbReference type="EMBL" id="KIK47565.1"/>
    </source>
</evidence>
<organism evidence="1 2">
    <name type="scientific">Suillus luteus UH-Slu-Lm8-n1</name>
    <dbReference type="NCBI Taxonomy" id="930992"/>
    <lineage>
        <taxon>Eukaryota</taxon>
        <taxon>Fungi</taxon>
        <taxon>Dikarya</taxon>
        <taxon>Basidiomycota</taxon>
        <taxon>Agaricomycotina</taxon>
        <taxon>Agaricomycetes</taxon>
        <taxon>Agaricomycetidae</taxon>
        <taxon>Boletales</taxon>
        <taxon>Suillineae</taxon>
        <taxon>Suillaceae</taxon>
        <taxon>Suillus</taxon>
    </lineage>
</organism>
<accession>A0A0D0ABB4</accession>
<reference evidence="2" key="2">
    <citation type="submission" date="2015-01" db="EMBL/GenBank/DDBJ databases">
        <title>Evolutionary Origins and Diversification of the Mycorrhizal Mutualists.</title>
        <authorList>
            <consortium name="DOE Joint Genome Institute"/>
            <consortium name="Mycorrhizal Genomics Consortium"/>
            <person name="Kohler A."/>
            <person name="Kuo A."/>
            <person name="Nagy L.G."/>
            <person name="Floudas D."/>
            <person name="Copeland A."/>
            <person name="Barry K.W."/>
            <person name="Cichocki N."/>
            <person name="Veneault-Fourrey C."/>
            <person name="LaButti K."/>
            <person name="Lindquist E.A."/>
            <person name="Lipzen A."/>
            <person name="Lundell T."/>
            <person name="Morin E."/>
            <person name="Murat C."/>
            <person name="Riley R."/>
            <person name="Ohm R."/>
            <person name="Sun H."/>
            <person name="Tunlid A."/>
            <person name="Henrissat B."/>
            <person name="Grigoriev I.V."/>
            <person name="Hibbett D.S."/>
            <person name="Martin F."/>
        </authorList>
    </citation>
    <scope>NUCLEOTIDE SEQUENCE [LARGE SCALE GENOMIC DNA]</scope>
    <source>
        <strain evidence="2">UH-Slu-Lm8-n1</strain>
    </source>
</reference>
<protein>
    <submittedName>
        <fullName evidence="1">Uncharacterized protein</fullName>
    </submittedName>
</protein>
<keyword evidence="2" id="KW-1185">Reference proteome</keyword>
<dbReference type="AlphaFoldDB" id="A0A0D0ABB4"/>
<name>A0A0D0ABB4_9AGAM</name>
<dbReference type="EMBL" id="KN835146">
    <property type="protein sequence ID" value="KIK47565.1"/>
    <property type="molecule type" value="Genomic_DNA"/>
</dbReference>
<evidence type="ECO:0000313" key="2">
    <source>
        <dbReference type="Proteomes" id="UP000054485"/>
    </source>
</evidence>
<reference evidence="1 2" key="1">
    <citation type="submission" date="2014-04" db="EMBL/GenBank/DDBJ databases">
        <authorList>
            <consortium name="DOE Joint Genome Institute"/>
            <person name="Kuo A."/>
            <person name="Ruytinx J."/>
            <person name="Rineau F."/>
            <person name="Colpaert J."/>
            <person name="Kohler A."/>
            <person name="Nagy L.G."/>
            <person name="Floudas D."/>
            <person name="Copeland A."/>
            <person name="Barry K.W."/>
            <person name="Cichocki N."/>
            <person name="Veneault-Fourrey C."/>
            <person name="LaButti K."/>
            <person name="Lindquist E.A."/>
            <person name="Lipzen A."/>
            <person name="Lundell T."/>
            <person name="Morin E."/>
            <person name="Murat C."/>
            <person name="Sun H."/>
            <person name="Tunlid A."/>
            <person name="Henrissat B."/>
            <person name="Grigoriev I.V."/>
            <person name="Hibbett D.S."/>
            <person name="Martin F."/>
            <person name="Nordberg H.P."/>
            <person name="Cantor M.N."/>
            <person name="Hua S.X."/>
        </authorList>
    </citation>
    <scope>NUCLEOTIDE SEQUENCE [LARGE SCALE GENOMIC DNA]</scope>
    <source>
        <strain evidence="1 2">UH-Slu-Lm8-n1</strain>
    </source>
</reference>
<gene>
    <name evidence="1" type="ORF">CY34DRAFT_799301</name>
</gene>
<proteinExistence type="predicted"/>
<dbReference type="HOGENOM" id="CLU_2869131_0_0_1"/>
<dbReference type="Proteomes" id="UP000054485">
    <property type="component" value="Unassembled WGS sequence"/>
</dbReference>
<sequence>MKDRCGGRGLDITVDHAPSMSDPQRKICASGTICESLCRRKMGKKTHGSEQSGCLIFHKFVWYP</sequence>
<dbReference type="InParanoid" id="A0A0D0ABB4"/>